<proteinExistence type="predicted"/>
<feature type="non-terminal residue" evidence="1">
    <location>
        <position position="1"/>
    </location>
</feature>
<organism evidence="1 2">
    <name type="scientific">Irpex rosettiformis</name>
    <dbReference type="NCBI Taxonomy" id="378272"/>
    <lineage>
        <taxon>Eukaryota</taxon>
        <taxon>Fungi</taxon>
        <taxon>Dikarya</taxon>
        <taxon>Basidiomycota</taxon>
        <taxon>Agaricomycotina</taxon>
        <taxon>Agaricomycetes</taxon>
        <taxon>Polyporales</taxon>
        <taxon>Irpicaceae</taxon>
        <taxon>Irpex</taxon>
    </lineage>
</organism>
<dbReference type="EMBL" id="MU274991">
    <property type="protein sequence ID" value="KAI0083134.1"/>
    <property type="molecule type" value="Genomic_DNA"/>
</dbReference>
<sequence length="310" mass="34720">DLQDAIVHYTHAIELTPGGSLHMASWLNNLGLALWTRYESSGSSVDLQDAIVHYTHAIELTPEGYPWRACYFYCLGTLYFLCMESGYKEAGNAIQAMHAFAGAMEQASGDPYWSVQAGLKYIELLSMTPSISTPLPLTKLDAHQRILDLISRVIWLGYDLQKRYRKLISLKVSVSHAVSDAITAGEYQQALEWLECSRAIVWAQVLQLRTPLDDLAQHHPQLASRLRATSTALQKDASKLHALPASSNYPTSSKGHFRTRAKDSYDFALEYDRIIEEIRSHEGFKNFLQPKQASQLIATCTSGIVVIINM</sequence>
<keyword evidence="2" id="KW-1185">Reference proteome</keyword>
<gene>
    <name evidence="1" type="ORF">BDY19DRAFT_854768</name>
</gene>
<dbReference type="Proteomes" id="UP001055072">
    <property type="component" value="Unassembled WGS sequence"/>
</dbReference>
<protein>
    <submittedName>
        <fullName evidence="1">Uncharacterized protein</fullName>
    </submittedName>
</protein>
<reference evidence="1" key="1">
    <citation type="journal article" date="2021" name="Environ. Microbiol.">
        <title>Gene family expansions and transcriptome signatures uncover fungal adaptations to wood decay.</title>
        <authorList>
            <person name="Hage H."/>
            <person name="Miyauchi S."/>
            <person name="Viragh M."/>
            <person name="Drula E."/>
            <person name="Min B."/>
            <person name="Chaduli D."/>
            <person name="Navarro D."/>
            <person name="Favel A."/>
            <person name="Norest M."/>
            <person name="Lesage-Meessen L."/>
            <person name="Balint B."/>
            <person name="Merenyi Z."/>
            <person name="de Eugenio L."/>
            <person name="Morin E."/>
            <person name="Martinez A.T."/>
            <person name="Baldrian P."/>
            <person name="Stursova M."/>
            <person name="Martinez M.J."/>
            <person name="Novotny C."/>
            <person name="Magnuson J.K."/>
            <person name="Spatafora J.W."/>
            <person name="Maurice S."/>
            <person name="Pangilinan J."/>
            <person name="Andreopoulos W."/>
            <person name="LaButti K."/>
            <person name="Hundley H."/>
            <person name="Na H."/>
            <person name="Kuo A."/>
            <person name="Barry K."/>
            <person name="Lipzen A."/>
            <person name="Henrissat B."/>
            <person name="Riley R."/>
            <person name="Ahrendt S."/>
            <person name="Nagy L.G."/>
            <person name="Grigoriev I.V."/>
            <person name="Martin F."/>
            <person name="Rosso M.N."/>
        </authorList>
    </citation>
    <scope>NUCLEOTIDE SEQUENCE</scope>
    <source>
        <strain evidence="1">CBS 384.51</strain>
    </source>
</reference>
<feature type="non-terminal residue" evidence="1">
    <location>
        <position position="310"/>
    </location>
</feature>
<comment type="caution">
    <text evidence="1">The sequence shown here is derived from an EMBL/GenBank/DDBJ whole genome shotgun (WGS) entry which is preliminary data.</text>
</comment>
<evidence type="ECO:0000313" key="2">
    <source>
        <dbReference type="Proteomes" id="UP001055072"/>
    </source>
</evidence>
<evidence type="ECO:0000313" key="1">
    <source>
        <dbReference type="EMBL" id="KAI0083134.1"/>
    </source>
</evidence>
<name>A0ACB8TMF8_9APHY</name>
<accession>A0ACB8TMF8</accession>